<evidence type="ECO:0000259" key="1">
    <source>
        <dbReference type="Pfam" id="PF22936"/>
    </source>
</evidence>
<dbReference type="PANTHER" id="PTHR47592:SF27">
    <property type="entry name" value="OS08G0421700 PROTEIN"/>
    <property type="match status" value="1"/>
</dbReference>
<dbReference type="Proteomes" id="UP000265520">
    <property type="component" value="Unassembled WGS sequence"/>
</dbReference>
<proteinExistence type="predicted"/>
<reference evidence="2 3" key="1">
    <citation type="journal article" date="2018" name="Front. Plant Sci.">
        <title>Red Clover (Trifolium pratense) and Zigzag Clover (T. medium) - A Picture of Genomic Similarities and Differences.</title>
        <authorList>
            <person name="Dluhosova J."/>
            <person name="Istvanek J."/>
            <person name="Nedelnik J."/>
            <person name="Repkova J."/>
        </authorList>
    </citation>
    <scope>NUCLEOTIDE SEQUENCE [LARGE SCALE GENOMIC DNA]</scope>
    <source>
        <strain evidence="3">cv. 10/8</strain>
        <tissue evidence="2">Leaf</tissue>
    </source>
</reference>
<dbReference type="AlphaFoldDB" id="A0A392W5T4"/>
<evidence type="ECO:0000313" key="2">
    <source>
        <dbReference type="EMBL" id="MCI94275.1"/>
    </source>
</evidence>
<organism evidence="2 3">
    <name type="scientific">Trifolium medium</name>
    <dbReference type="NCBI Taxonomy" id="97028"/>
    <lineage>
        <taxon>Eukaryota</taxon>
        <taxon>Viridiplantae</taxon>
        <taxon>Streptophyta</taxon>
        <taxon>Embryophyta</taxon>
        <taxon>Tracheophyta</taxon>
        <taxon>Spermatophyta</taxon>
        <taxon>Magnoliopsida</taxon>
        <taxon>eudicotyledons</taxon>
        <taxon>Gunneridae</taxon>
        <taxon>Pentapetalae</taxon>
        <taxon>rosids</taxon>
        <taxon>fabids</taxon>
        <taxon>Fabales</taxon>
        <taxon>Fabaceae</taxon>
        <taxon>Papilionoideae</taxon>
        <taxon>50 kb inversion clade</taxon>
        <taxon>NPAAA clade</taxon>
        <taxon>Hologalegina</taxon>
        <taxon>IRL clade</taxon>
        <taxon>Trifolieae</taxon>
        <taxon>Trifolium</taxon>
    </lineage>
</organism>
<comment type="caution">
    <text evidence="2">The sequence shown here is derived from an EMBL/GenBank/DDBJ whole genome shotgun (WGS) entry which is preliminary data.</text>
</comment>
<dbReference type="InterPro" id="IPR054722">
    <property type="entry name" value="PolX-like_BBD"/>
</dbReference>
<sequence length="54" mass="5822">MGNAHTFNVAGIGDVELKFTSGKTLILKDVMHAPDMRKNLVSGFLLNKAGFSQT</sequence>
<dbReference type="Pfam" id="PF22936">
    <property type="entry name" value="Pol_BBD"/>
    <property type="match status" value="1"/>
</dbReference>
<dbReference type="EMBL" id="LXQA011351952">
    <property type="protein sequence ID" value="MCI94275.1"/>
    <property type="molecule type" value="Genomic_DNA"/>
</dbReference>
<protein>
    <submittedName>
        <fullName evidence="2">Putative gag-pol polyprotein</fullName>
    </submittedName>
</protein>
<name>A0A392W5T4_9FABA</name>
<feature type="domain" description="Retrovirus-related Pol polyprotein from transposon TNT 1-94-like beta-barrel" evidence="1">
    <location>
        <begin position="1"/>
        <end position="51"/>
    </location>
</feature>
<feature type="non-terminal residue" evidence="2">
    <location>
        <position position="54"/>
    </location>
</feature>
<keyword evidence="3" id="KW-1185">Reference proteome</keyword>
<evidence type="ECO:0000313" key="3">
    <source>
        <dbReference type="Proteomes" id="UP000265520"/>
    </source>
</evidence>
<dbReference type="PANTHER" id="PTHR47592">
    <property type="entry name" value="PBF68 PROTEIN"/>
    <property type="match status" value="1"/>
</dbReference>
<accession>A0A392W5T4</accession>